<dbReference type="CDD" id="cd23599">
    <property type="entry name" value="TFP_LU_ECD_Cold"/>
    <property type="match status" value="1"/>
</dbReference>
<accession>A0A0L8FZV5</accession>
<dbReference type="AlphaFoldDB" id="A0A0L8FZV5"/>
<dbReference type="InterPro" id="IPR050918">
    <property type="entry name" value="CNF-like_PLA2_Inhibitor"/>
</dbReference>
<sequence length="148" mass="17335">MAAVVLRLTYFLLTITFVCGLECYVCVNQATNKDKCIKTTIQCQENYDSCMSIYGEKQAMFWTPRLRRIHHISKSCSKSEDCNRQRRMLNLNLTCQRDWYRDWLCVECCQGEKCNYYVTLGAAFQQPCTILLLLCIILSAVILQQQFR</sequence>
<name>A0A0L8FZV5_OCTBM</name>
<gene>
    <name evidence="5" type="ORF">OCBIM_22003938mg</name>
</gene>
<keyword evidence="3" id="KW-0472">Membrane</keyword>
<dbReference type="PANTHER" id="PTHR20914:SF9">
    <property type="entry name" value="COILED, ISOFORM A"/>
    <property type="match status" value="1"/>
</dbReference>
<dbReference type="OMA" id="TIKTCEY"/>
<evidence type="ECO:0000256" key="4">
    <source>
        <dbReference type="SAM" id="SignalP"/>
    </source>
</evidence>
<protein>
    <recommendedName>
        <fullName evidence="6">UPAR/Ly6 domain-containing protein</fullName>
    </recommendedName>
</protein>
<dbReference type="SUPFAM" id="SSF57302">
    <property type="entry name" value="Snake toxin-like"/>
    <property type="match status" value="1"/>
</dbReference>
<feature type="chain" id="PRO_5005582653" description="UPAR/Ly6 domain-containing protein" evidence="4">
    <location>
        <begin position="21"/>
        <end position="148"/>
    </location>
</feature>
<dbReference type="OrthoDB" id="6278121at2759"/>
<feature type="transmembrane region" description="Helical" evidence="3">
    <location>
        <begin position="116"/>
        <end position="143"/>
    </location>
</feature>
<evidence type="ECO:0000256" key="3">
    <source>
        <dbReference type="SAM" id="Phobius"/>
    </source>
</evidence>
<dbReference type="STRING" id="37653.A0A0L8FZV5"/>
<comment type="subcellular location">
    <subcellularLocation>
        <location evidence="1">Secreted</location>
    </subcellularLocation>
</comment>
<dbReference type="GO" id="GO:0005576">
    <property type="term" value="C:extracellular region"/>
    <property type="evidence" value="ECO:0007669"/>
    <property type="project" value="UniProtKB-SubCell"/>
</dbReference>
<dbReference type="EMBL" id="KQ425152">
    <property type="protein sequence ID" value="KOF69895.1"/>
    <property type="molecule type" value="Genomic_DNA"/>
</dbReference>
<feature type="signal peptide" evidence="4">
    <location>
        <begin position="1"/>
        <end position="20"/>
    </location>
</feature>
<proteinExistence type="predicted"/>
<keyword evidence="4" id="KW-0732">Signal</keyword>
<organism evidence="5">
    <name type="scientific">Octopus bimaculoides</name>
    <name type="common">California two-spotted octopus</name>
    <dbReference type="NCBI Taxonomy" id="37653"/>
    <lineage>
        <taxon>Eukaryota</taxon>
        <taxon>Metazoa</taxon>
        <taxon>Spiralia</taxon>
        <taxon>Lophotrochozoa</taxon>
        <taxon>Mollusca</taxon>
        <taxon>Cephalopoda</taxon>
        <taxon>Coleoidea</taxon>
        <taxon>Octopodiformes</taxon>
        <taxon>Octopoda</taxon>
        <taxon>Incirrata</taxon>
        <taxon>Octopodidae</taxon>
        <taxon>Octopus</taxon>
    </lineage>
</organism>
<dbReference type="KEGG" id="obi:106880290"/>
<dbReference type="Gene3D" id="2.10.60.10">
    <property type="entry name" value="CD59"/>
    <property type="match status" value="1"/>
</dbReference>
<dbReference type="InterPro" id="IPR045860">
    <property type="entry name" value="Snake_toxin-like_sf"/>
</dbReference>
<keyword evidence="2" id="KW-0964">Secreted</keyword>
<keyword evidence="3" id="KW-0812">Transmembrane</keyword>
<dbReference type="PANTHER" id="PTHR20914">
    <property type="entry name" value="LY6/PLAUR DOMAIN-CONTAINING PROTEIN 8"/>
    <property type="match status" value="1"/>
</dbReference>
<evidence type="ECO:0008006" key="6">
    <source>
        <dbReference type="Google" id="ProtNLM"/>
    </source>
</evidence>
<reference evidence="5" key="1">
    <citation type="submission" date="2015-07" db="EMBL/GenBank/DDBJ databases">
        <title>MeaNS - Measles Nucleotide Surveillance Program.</title>
        <authorList>
            <person name="Tran T."/>
            <person name="Druce J."/>
        </authorList>
    </citation>
    <scope>NUCLEOTIDE SEQUENCE</scope>
    <source>
        <strain evidence="5">UCB-OBI-ISO-001</strain>
        <tissue evidence="5">Gonad</tissue>
    </source>
</reference>
<evidence type="ECO:0000313" key="5">
    <source>
        <dbReference type="EMBL" id="KOF69895.1"/>
    </source>
</evidence>
<evidence type="ECO:0000256" key="2">
    <source>
        <dbReference type="ARBA" id="ARBA00022525"/>
    </source>
</evidence>
<evidence type="ECO:0000256" key="1">
    <source>
        <dbReference type="ARBA" id="ARBA00004613"/>
    </source>
</evidence>
<keyword evidence="3" id="KW-1133">Transmembrane helix</keyword>